<feature type="region of interest" description="Disordered" evidence="1">
    <location>
        <begin position="1"/>
        <end position="42"/>
    </location>
</feature>
<feature type="non-terminal residue" evidence="2">
    <location>
        <position position="222"/>
    </location>
</feature>
<sequence length="222" mass="24786">MALRVKTGFSGLSQRRRKHNARLTEESANSTTAPASHHALRDGRLRHLRLVHVRPRDVDRLVAKSDTRPSTSGRKVGLLGPSGSALVESQRPACTKIASTSLGSRRSRRHTPTVAKVQREVYQPFVRQSQGKSHGKFRHQRHGYPVHRRSHARKHTTRPSHPRSAAHSTALTHPTVYDTSPISSLNHQKHMIASTLPSAWPLGLVIPLHQPRTNHPPTPLRP</sequence>
<organism evidence="2 3">
    <name type="scientific">Ampelomyces quisqualis</name>
    <name type="common">Powdery mildew agent</name>
    <dbReference type="NCBI Taxonomy" id="50730"/>
    <lineage>
        <taxon>Eukaryota</taxon>
        <taxon>Fungi</taxon>
        <taxon>Dikarya</taxon>
        <taxon>Ascomycota</taxon>
        <taxon>Pezizomycotina</taxon>
        <taxon>Dothideomycetes</taxon>
        <taxon>Pleosporomycetidae</taxon>
        <taxon>Pleosporales</taxon>
        <taxon>Pleosporineae</taxon>
        <taxon>Phaeosphaeriaceae</taxon>
        <taxon>Ampelomyces</taxon>
    </lineage>
</organism>
<feature type="compositionally biased region" description="Basic residues" evidence="1">
    <location>
        <begin position="133"/>
        <end position="161"/>
    </location>
</feature>
<keyword evidence="3" id="KW-1185">Reference proteome</keyword>
<dbReference type="Proteomes" id="UP000800096">
    <property type="component" value="Unassembled WGS sequence"/>
</dbReference>
<evidence type="ECO:0000256" key="1">
    <source>
        <dbReference type="SAM" id="MobiDB-lite"/>
    </source>
</evidence>
<reference evidence="2" key="1">
    <citation type="journal article" date="2020" name="Stud. Mycol.">
        <title>101 Dothideomycetes genomes: a test case for predicting lifestyles and emergence of pathogens.</title>
        <authorList>
            <person name="Haridas S."/>
            <person name="Albert R."/>
            <person name="Binder M."/>
            <person name="Bloem J."/>
            <person name="Labutti K."/>
            <person name="Salamov A."/>
            <person name="Andreopoulos B."/>
            <person name="Baker S."/>
            <person name="Barry K."/>
            <person name="Bills G."/>
            <person name="Bluhm B."/>
            <person name="Cannon C."/>
            <person name="Castanera R."/>
            <person name="Culley D."/>
            <person name="Daum C."/>
            <person name="Ezra D."/>
            <person name="Gonzalez J."/>
            <person name="Henrissat B."/>
            <person name="Kuo A."/>
            <person name="Liang C."/>
            <person name="Lipzen A."/>
            <person name="Lutzoni F."/>
            <person name="Magnuson J."/>
            <person name="Mondo S."/>
            <person name="Nolan M."/>
            <person name="Ohm R."/>
            <person name="Pangilinan J."/>
            <person name="Park H.-J."/>
            <person name="Ramirez L."/>
            <person name="Alfaro M."/>
            <person name="Sun H."/>
            <person name="Tritt A."/>
            <person name="Yoshinaga Y."/>
            <person name="Zwiers L.-H."/>
            <person name="Turgeon B."/>
            <person name="Goodwin S."/>
            <person name="Spatafora J."/>
            <person name="Crous P."/>
            <person name="Grigoriev I."/>
        </authorList>
    </citation>
    <scope>NUCLEOTIDE SEQUENCE</scope>
    <source>
        <strain evidence="2">HMLAC05119</strain>
    </source>
</reference>
<proteinExistence type="predicted"/>
<feature type="region of interest" description="Disordered" evidence="1">
    <location>
        <begin position="65"/>
        <end position="84"/>
    </location>
</feature>
<dbReference type="EMBL" id="ML979134">
    <property type="protein sequence ID" value="KAF1918488.1"/>
    <property type="molecule type" value="Genomic_DNA"/>
</dbReference>
<gene>
    <name evidence="2" type="ORF">BDU57DRAFT_515302</name>
</gene>
<feature type="compositionally biased region" description="Polar residues" evidence="1">
    <location>
        <begin position="166"/>
        <end position="175"/>
    </location>
</feature>
<protein>
    <submittedName>
        <fullName evidence="2">Uncharacterized protein</fullName>
    </submittedName>
</protein>
<feature type="region of interest" description="Disordered" evidence="1">
    <location>
        <begin position="127"/>
        <end position="175"/>
    </location>
</feature>
<name>A0A6A5QUD9_AMPQU</name>
<dbReference type="AlphaFoldDB" id="A0A6A5QUD9"/>
<accession>A0A6A5QUD9</accession>
<evidence type="ECO:0000313" key="3">
    <source>
        <dbReference type="Proteomes" id="UP000800096"/>
    </source>
</evidence>
<evidence type="ECO:0000313" key="2">
    <source>
        <dbReference type="EMBL" id="KAF1918488.1"/>
    </source>
</evidence>